<dbReference type="PANTHER" id="PTHR43828:SF5">
    <property type="entry name" value="TRANSCRIPTIONAL REPRESSOR XBP1"/>
    <property type="match status" value="1"/>
</dbReference>
<evidence type="ECO:0000313" key="2">
    <source>
        <dbReference type="EMBL" id="EMR66940.1"/>
    </source>
</evidence>
<dbReference type="AlphaFoldDB" id="M7TJM3"/>
<gene>
    <name evidence="2" type="ORF">UCREL1_6057</name>
</gene>
<dbReference type="InterPro" id="IPR036887">
    <property type="entry name" value="HTH_APSES_sf"/>
</dbReference>
<dbReference type="KEGG" id="ela:UCREL1_6057"/>
<reference evidence="3" key="1">
    <citation type="journal article" date="2013" name="Genome Announc.">
        <title>Draft genome sequence of the grapevine dieback fungus Eutypa lata UCR-EL1.</title>
        <authorList>
            <person name="Blanco-Ulate B."/>
            <person name="Rolshausen P.E."/>
            <person name="Cantu D."/>
        </authorList>
    </citation>
    <scope>NUCLEOTIDE SEQUENCE [LARGE SCALE GENOMIC DNA]</scope>
    <source>
        <strain evidence="3">UCR-EL1</strain>
    </source>
</reference>
<dbReference type="GO" id="GO:0033309">
    <property type="term" value="C:SBF transcription complex"/>
    <property type="evidence" value="ECO:0007669"/>
    <property type="project" value="TreeGrafter"/>
</dbReference>
<dbReference type="OrthoDB" id="5562739at2759"/>
<feature type="compositionally biased region" description="Low complexity" evidence="1">
    <location>
        <begin position="208"/>
        <end position="220"/>
    </location>
</feature>
<feature type="compositionally biased region" description="Low complexity" evidence="1">
    <location>
        <begin position="234"/>
        <end position="243"/>
    </location>
</feature>
<dbReference type="OMA" id="IPSFRTH"/>
<dbReference type="GO" id="GO:0006357">
    <property type="term" value="P:regulation of transcription by RNA polymerase II"/>
    <property type="evidence" value="ECO:0007669"/>
    <property type="project" value="UniProtKB-ARBA"/>
</dbReference>
<sequence>MPKQKMSKDAAVFNTKSRPKGAVNFHPYERLDDASLRQVRKFQVYPLGRIQEYCRHIPYNSGKKDFYVKTGRESFEVFQYVFKLPGEDVEYVVMWDYNVGLVRMTPFFKCCKYPKTTPAKMLNANPGLKEITHSITGGSIMAQGTAVCATFCQHIAGALIPIFGPDFPSQCTPAATPEYSRMVIDQAIVVQATQEAEHFRRMYNSMAMTSSSSAAGSSSGRGRDTSPRRDRQQQHQLQQRLLRNPYEEGGRQQQQQQQQNHHHHHNHSRHNNHGHIHNYTQHHNHHHHNNNRMRKAFTDSPYGTDTEGEMSPPIPTQRNNTTGATSTIGERYPYPPIAPPTIPSFRTHSGTKPMAKRRATTPFFQYHQHHRRNGTTTSIASAAAAAAIDTSTTTFYRCASVPSFTSTSTPISTTTTTTTTRTVPVTPAAVPMAADRQQALGGPHHRVAGVRVRWWGSEEPDGGDCDVYEVYHSGESVGNGRSGGGGRRDIIIPDVIVGIVVSGYDDDDYARRG</sequence>
<dbReference type="SUPFAM" id="SSF54616">
    <property type="entry name" value="DNA-binding domain of Mlu1-box binding protein MBP1"/>
    <property type="match status" value="1"/>
</dbReference>
<dbReference type="Gene3D" id="3.10.260.10">
    <property type="entry name" value="Transcription regulator HTH, APSES-type DNA-binding domain"/>
    <property type="match status" value="1"/>
</dbReference>
<evidence type="ECO:0000313" key="3">
    <source>
        <dbReference type="Proteomes" id="UP000012174"/>
    </source>
</evidence>
<dbReference type="GO" id="GO:0003677">
    <property type="term" value="F:DNA binding"/>
    <property type="evidence" value="ECO:0007669"/>
    <property type="project" value="InterPro"/>
</dbReference>
<organism evidence="2 3">
    <name type="scientific">Eutypa lata (strain UCR-EL1)</name>
    <name type="common">Grapevine dieback disease fungus</name>
    <name type="synonym">Eutypa armeniacae</name>
    <dbReference type="NCBI Taxonomy" id="1287681"/>
    <lineage>
        <taxon>Eukaryota</taxon>
        <taxon>Fungi</taxon>
        <taxon>Dikarya</taxon>
        <taxon>Ascomycota</taxon>
        <taxon>Pezizomycotina</taxon>
        <taxon>Sordariomycetes</taxon>
        <taxon>Xylariomycetidae</taxon>
        <taxon>Xylariales</taxon>
        <taxon>Diatrypaceae</taxon>
        <taxon>Eutypa</taxon>
    </lineage>
</organism>
<feature type="compositionally biased region" description="Basic residues" evidence="1">
    <location>
        <begin position="260"/>
        <end position="295"/>
    </location>
</feature>
<evidence type="ECO:0000256" key="1">
    <source>
        <dbReference type="SAM" id="MobiDB-lite"/>
    </source>
</evidence>
<feature type="compositionally biased region" description="Basic and acidic residues" evidence="1">
    <location>
        <begin position="221"/>
        <end position="233"/>
    </location>
</feature>
<name>M7TJM3_EUTLA</name>
<dbReference type="Proteomes" id="UP000012174">
    <property type="component" value="Unassembled WGS sequence"/>
</dbReference>
<dbReference type="eggNOG" id="ENOG502S1IW">
    <property type="taxonomic scope" value="Eukaryota"/>
</dbReference>
<dbReference type="InterPro" id="IPR051642">
    <property type="entry name" value="SWI6-like"/>
</dbReference>
<proteinExistence type="predicted"/>
<feature type="region of interest" description="Disordered" evidence="1">
    <location>
        <begin position="208"/>
        <end position="320"/>
    </location>
</feature>
<dbReference type="PANTHER" id="PTHR43828">
    <property type="entry name" value="ASPARAGINASE"/>
    <property type="match status" value="1"/>
</dbReference>
<dbReference type="HOGENOM" id="CLU_531024_0_0_1"/>
<accession>M7TJM3</accession>
<dbReference type="EMBL" id="KB706550">
    <property type="protein sequence ID" value="EMR66940.1"/>
    <property type="molecule type" value="Genomic_DNA"/>
</dbReference>
<keyword evidence="3" id="KW-1185">Reference proteome</keyword>
<dbReference type="GO" id="GO:0030907">
    <property type="term" value="C:MBF transcription complex"/>
    <property type="evidence" value="ECO:0007669"/>
    <property type="project" value="TreeGrafter"/>
</dbReference>
<protein>
    <submittedName>
        <fullName evidence="2">Putative apses transcription factor xbp1 protein</fullName>
    </submittedName>
</protein>